<organism evidence="11 12">
    <name type="scientific">Bombus vosnesenskii</name>
    <dbReference type="NCBI Taxonomy" id="207650"/>
    <lineage>
        <taxon>Eukaryota</taxon>
        <taxon>Metazoa</taxon>
        <taxon>Ecdysozoa</taxon>
        <taxon>Arthropoda</taxon>
        <taxon>Hexapoda</taxon>
        <taxon>Insecta</taxon>
        <taxon>Pterygota</taxon>
        <taxon>Neoptera</taxon>
        <taxon>Endopterygota</taxon>
        <taxon>Hymenoptera</taxon>
        <taxon>Apocrita</taxon>
        <taxon>Aculeata</taxon>
        <taxon>Apoidea</taxon>
        <taxon>Anthophila</taxon>
        <taxon>Apidae</taxon>
        <taxon>Bombus</taxon>
        <taxon>Pyrobombus</taxon>
    </lineage>
</organism>
<reference evidence="12" key="1">
    <citation type="submission" date="2025-08" db="UniProtKB">
        <authorList>
            <consortium name="RefSeq"/>
        </authorList>
    </citation>
    <scope>IDENTIFICATION</scope>
    <source>
        <tissue evidence="12">Muscle</tissue>
    </source>
</reference>
<feature type="transmembrane region" description="Helical" evidence="10">
    <location>
        <begin position="143"/>
        <end position="166"/>
    </location>
</feature>
<keyword evidence="3 10" id="KW-0716">Sensory transduction</keyword>
<keyword evidence="5 10" id="KW-0552">Olfaction</keyword>
<comment type="similarity">
    <text evidence="10">Belongs to the insect chemoreceptor superfamily. Heteromeric odorant receptor channel (TC 1.A.69) family.</text>
</comment>
<dbReference type="PANTHER" id="PTHR21137">
    <property type="entry name" value="ODORANT RECEPTOR"/>
    <property type="match status" value="1"/>
</dbReference>
<evidence type="ECO:0000313" key="12">
    <source>
        <dbReference type="RefSeq" id="XP_033352098.1"/>
    </source>
</evidence>
<keyword evidence="9 10" id="KW-0807">Transducer</keyword>
<evidence type="ECO:0000256" key="7">
    <source>
        <dbReference type="ARBA" id="ARBA00023136"/>
    </source>
</evidence>
<evidence type="ECO:0000313" key="11">
    <source>
        <dbReference type="Proteomes" id="UP000504631"/>
    </source>
</evidence>
<evidence type="ECO:0000256" key="5">
    <source>
        <dbReference type="ARBA" id="ARBA00022725"/>
    </source>
</evidence>
<protein>
    <recommendedName>
        <fullName evidence="10">Odorant receptor</fullName>
    </recommendedName>
</protein>
<accession>A0A6J3KG20</accession>
<feature type="transmembrane region" description="Helical" evidence="10">
    <location>
        <begin position="53"/>
        <end position="75"/>
    </location>
</feature>
<dbReference type="GeneID" id="117234725"/>
<dbReference type="PANTHER" id="PTHR21137:SF35">
    <property type="entry name" value="ODORANT RECEPTOR 19A-RELATED"/>
    <property type="match status" value="1"/>
</dbReference>
<sequence>MHLSMQHKCDYTPRNLYYKKDIAYVTKHSKWILQSIGIWPAAVGDVKKFLPKIAIALSNFVLLFAIIPCILHIIFEEKDTIMRLKLSGLLSFCCTSLMKYWALTLRKPRIKGCIEQVCIDWEQVELHKDREIMLKYGRMGRNLTIICAVFMYTGGTIYHSILQYAIGTFVDEHNRTIKPLVYPTYSALYDVQSSPIYDLVYVIHCMCGYVMYSITAGACGLAALFATHTCGQIDIIISRLNDLVRGEYMKETLNLNARLIEIVERHLRILRFSAAVEMVLQEVCFLEFIGSTFMICLLEYYCITDWEQSNTISLTTYTMLLISLTFNIFILCYIGELLIEKSSNVGLSCFMIDWFHLPTRTIHGLILIIAMSNNPVKITAGRIADLSLSTFGSVLKSSLAYLSFLRTIVMQ</sequence>
<evidence type="ECO:0000256" key="9">
    <source>
        <dbReference type="ARBA" id="ARBA00023224"/>
    </source>
</evidence>
<feature type="transmembrane region" description="Helical" evidence="10">
    <location>
        <begin position="312"/>
        <end position="334"/>
    </location>
</feature>
<keyword evidence="6 10" id="KW-1133">Transmembrane helix</keyword>
<keyword evidence="2" id="KW-1003">Cell membrane</keyword>
<comment type="caution">
    <text evidence="10">Lacks conserved residue(s) required for the propagation of feature annotation.</text>
</comment>
<keyword evidence="11" id="KW-1185">Reference proteome</keyword>
<evidence type="ECO:0000256" key="8">
    <source>
        <dbReference type="ARBA" id="ARBA00023170"/>
    </source>
</evidence>
<keyword evidence="7 10" id="KW-0472">Membrane</keyword>
<dbReference type="RefSeq" id="XP_033352098.1">
    <property type="nucleotide sequence ID" value="XM_033496207.1"/>
</dbReference>
<dbReference type="Proteomes" id="UP000504631">
    <property type="component" value="Unplaced"/>
</dbReference>
<dbReference type="KEGG" id="bvk:117234725"/>
<evidence type="ECO:0000256" key="2">
    <source>
        <dbReference type="ARBA" id="ARBA00022475"/>
    </source>
</evidence>
<evidence type="ECO:0000256" key="3">
    <source>
        <dbReference type="ARBA" id="ARBA00022606"/>
    </source>
</evidence>
<comment type="subcellular location">
    <subcellularLocation>
        <location evidence="1 10">Cell membrane</location>
        <topology evidence="1 10">Multi-pass membrane protein</topology>
    </subcellularLocation>
</comment>
<evidence type="ECO:0000256" key="4">
    <source>
        <dbReference type="ARBA" id="ARBA00022692"/>
    </source>
</evidence>
<feature type="transmembrane region" description="Helical" evidence="10">
    <location>
        <begin position="199"/>
        <end position="226"/>
    </location>
</feature>
<evidence type="ECO:0000256" key="1">
    <source>
        <dbReference type="ARBA" id="ARBA00004651"/>
    </source>
</evidence>
<proteinExistence type="inferred from homology"/>
<name>A0A6J3KG20_9HYME</name>
<evidence type="ECO:0000256" key="6">
    <source>
        <dbReference type="ARBA" id="ARBA00022989"/>
    </source>
</evidence>
<evidence type="ECO:0000256" key="10">
    <source>
        <dbReference type="RuleBase" id="RU351113"/>
    </source>
</evidence>
<dbReference type="GO" id="GO:0005549">
    <property type="term" value="F:odorant binding"/>
    <property type="evidence" value="ECO:0007669"/>
    <property type="project" value="InterPro"/>
</dbReference>
<dbReference type="AlphaFoldDB" id="A0A6J3KG20"/>
<dbReference type="GO" id="GO:0005886">
    <property type="term" value="C:plasma membrane"/>
    <property type="evidence" value="ECO:0007669"/>
    <property type="project" value="UniProtKB-SubCell"/>
</dbReference>
<dbReference type="GO" id="GO:0004984">
    <property type="term" value="F:olfactory receptor activity"/>
    <property type="evidence" value="ECO:0007669"/>
    <property type="project" value="InterPro"/>
</dbReference>
<keyword evidence="4 10" id="KW-0812">Transmembrane</keyword>
<dbReference type="Pfam" id="PF02949">
    <property type="entry name" value="7tm_6"/>
    <property type="match status" value="1"/>
</dbReference>
<dbReference type="InterPro" id="IPR004117">
    <property type="entry name" value="7tm6_olfct_rcpt"/>
</dbReference>
<keyword evidence="8 10" id="KW-0675">Receptor</keyword>
<dbReference type="GO" id="GO:0007165">
    <property type="term" value="P:signal transduction"/>
    <property type="evidence" value="ECO:0007669"/>
    <property type="project" value="UniProtKB-KW"/>
</dbReference>
<gene>
    <name evidence="12" type="primary">LOC117234725</name>
</gene>